<feature type="region of interest" description="Disordered" evidence="1">
    <location>
        <begin position="1"/>
        <end position="20"/>
    </location>
</feature>
<evidence type="ECO:0000313" key="3">
    <source>
        <dbReference type="Proteomes" id="UP000246702"/>
    </source>
</evidence>
<dbReference type="EMBL" id="MSFK01000005">
    <property type="protein sequence ID" value="PWY94203.1"/>
    <property type="molecule type" value="Genomic_DNA"/>
</dbReference>
<evidence type="ECO:0000313" key="2">
    <source>
        <dbReference type="EMBL" id="PWY94203.1"/>
    </source>
</evidence>
<comment type="caution">
    <text evidence="2">The sequence shown here is derived from an EMBL/GenBank/DDBJ whole genome shotgun (WGS) entry which is preliminary data.</text>
</comment>
<sequence length="411" mass="46820">MASSNDATDSPPDDPSPIFTTFHPGAINPALFHKPDFLTLHLRWGSQRTWTRVAHERARLTIQKQMSMVQRPLTQPETDCIVERSTRHLYHQVFGVPIGMLIGVVRNIQIVKKHPTYLDLFKGFEENPTREAFNLAMDRFKAADPVAYRRAMFIGGVRVLWWMMLGQFMWNHWINMRSLMKALADDRMKTFFEDYKNAVKTADVRGVAPGIVPAIWENRSNYPKGQIPVQEQEQVQQRDIVYGGSGSDEEATKFGASTTTWGSREEEEKMKKVEEQRSRPRWFGPDGAGTLPPAARVRAPAVPEPSEDKGGVFWEDEDDASPVAPAYRDSIPGESAWDRIRRQNNGGASQQRPVSKPVQSDPVPDRDHGRSSEREQAQAEFDKMLDNERKMSTDVLQGTQQKNGAWWGKWN</sequence>
<proteinExistence type="predicted"/>
<feature type="compositionally biased region" description="Low complexity" evidence="1">
    <location>
        <begin position="292"/>
        <end position="301"/>
    </location>
</feature>
<protein>
    <submittedName>
        <fullName evidence="2">Uncharacterized protein</fullName>
    </submittedName>
</protein>
<feature type="compositionally biased region" description="Low complexity" evidence="1">
    <location>
        <begin position="1"/>
        <end position="10"/>
    </location>
</feature>
<accession>A0A317X6K7</accession>
<feature type="compositionally biased region" description="Basic and acidic residues" evidence="1">
    <location>
        <begin position="363"/>
        <end position="392"/>
    </location>
</feature>
<dbReference type="STRING" id="1450535.A0A317X6K7"/>
<dbReference type="GeneID" id="37113206"/>
<feature type="region of interest" description="Disordered" evidence="1">
    <location>
        <begin position="243"/>
        <end position="411"/>
    </location>
</feature>
<gene>
    <name evidence="2" type="ORF">BO94DRAFT_532151</name>
</gene>
<dbReference type="Proteomes" id="UP000246702">
    <property type="component" value="Unassembled WGS sequence"/>
</dbReference>
<evidence type="ECO:0000256" key="1">
    <source>
        <dbReference type="SAM" id="MobiDB-lite"/>
    </source>
</evidence>
<feature type="compositionally biased region" description="Basic and acidic residues" evidence="1">
    <location>
        <begin position="263"/>
        <end position="278"/>
    </location>
</feature>
<keyword evidence="3" id="KW-1185">Reference proteome</keyword>
<dbReference type="AlphaFoldDB" id="A0A317X6K7"/>
<dbReference type="RefSeq" id="XP_025470964.1">
    <property type="nucleotide sequence ID" value="XM_025611063.1"/>
</dbReference>
<feature type="compositionally biased region" description="Polar residues" evidence="1">
    <location>
        <begin position="343"/>
        <end position="353"/>
    </location>
</feature>
<reference evidence="2 3" key="1">
    <citation type="submission" date="2016-12" db="EMBL/GenBank/DDBJ databases">
        <title>The genomes of Aspergillus section Nigri reveals drivers in fungal speciation.</title>
        <authorList>
            <consortium name="DOE Joint Genome Institute"/>
            <person name="Vesth T.C."/>
            <person name="Nybo J."/>
            <person name="Theobald S."/>
            <person name="Brandl J."/>
            <person name="Frisvad J.C."/>
            <person name="Nielsen K.F."/>
            <person name="Lyhne E.K."/>
            <person name="Kogle M.E."/>
            <person name="Kuo A."/>
            <person name="Riley R."/>
            <person name="Clum A."/>
            <person name="Nolan M."/>
            <person name="Lipzen A."/>
            <person name="Salamov A."/>
            <person name="Henrissat B."/>
            <person name="Wiebenga A."/>
            <person name="De Vries R.P."/>
            <person name="Grigoriev I.V."/>
            <person name="Mortensen U.H."/>
            <person name="Andersen M.R."/>
            <person name="Baker S.E."/>
        </authorList>
    </citation>
    <scope>NUCLEOTIDE SEQUENCE [LARGE SCALE GENOMIC DNA]</scope>
    <source>
        <strain evidence="2 3">CBS 115572</strain>
    </source>
</reference>
<feature type="compositionally biased region" description="Polar residues" evidence="1">
    <location>
        <begin position="394"/>
        <end position="403"/>
    </location>
</feature>
<name>A0A317X6K7_9EURO</name>
<dbReference type="OrthoDB" id="4204700at2759"/>
<organism evidence="2 3">
    <name type="scientific">Aspergillus sclerotioniger CBS 115572</name>
    <dbReference type="NCBI Taxonomy" id="1450535"/>
    <lineage>
        <taxon>Eukaryota</taxon>
        <taxon>Fungi</taxon>
        <taxon>Dikarya</taxon>
        <taxon>Ascomycota</taxon>
        <taxon>Pezizomycotina</taxon>
        <taxon>Eurotiomycetes</taxon>
        <taxon>Eurotiomycetidae</taxon>
        <taxon>Eurotiales</taxon>
        <taxon>Aspergillaceae</taxon>
        <taxon>Aspergillus</taxon>
        <taxon>Aspergillus subgen. Circumdati</taxon>
    </lineage>
</organism>